<gene>
    <name evidence="1" type="ORF">AVEN_267369_1</name>
</gene>
<reference evidence="1 2" key="1">
    <citation type="journal article" date="2019" name="Sci. Rep.">
        <title>Orb-weaving spider Araneus ventricosus genome elucidates the spidroin gene catalogue.</title>
        <authorList>
            <person name="Kono N."/>
            <person name="Nakamura H."/>
            <person name="Ohtoshi R."/>
            <person name="Moran D.A.P."/>
            <person name="Shinohara A."/>
            <person name="Yoshida Y."/>
            <person name="Fujiwara M."/>
            <person name="Mori M."/>
            <person name="Tomita M."/>
            <person name="Arakawa K."/>
        </authorList>
    </citation>
    <scope>NUCLEOTIDE SEQUENCE [LARGE SCALE GENOMIC DNA]</scope>
</reference>
<sequence>MRTFYLEYCENVGLFLQEKMIDFQTNKQKEFALENFNFGETTGQKQTPEQVQHAMRTGIQEGKKRFSTEEYLSKVQIQSLFARFASKKNVFNKSDYSVTDWVAILLDKMWCPGEITDIENSDIKVKCVKRPGKNTFTLSEDHYWYKGEEIMCKISAPSPLNE</sequence>
<dbReference type="AlphaFoldDB" id="A0A4Y2TJN0"/>
<organism evidence="1 2">
    <name type="scientific">Araneus ventricosus</name>
    <name type="common">Orbweaver spider</name>
    <name type="synonym">Epeira ventricosa</name>
    <dbReference type="NCBI Taxonomy" id="182803"/>
    <lineage>
        <taxon>Eukaryota</taxon>
        <taxon>Metazoa</taxon>
        <taxon>Ecdysozoa</taxon>
        <taxon>Arthropoda</taxon>
        <taxon>Chelicerata</taxon>
        <taxon>Arachnida</taxon>
        <taxon>Araneae</taxon>
        <taxon>Araneomorphae</taxon>
        <taxon>Entelegynae</taxon>
        <taxon>Araneoidea</taxon>
        <taxon>Araneidae</taxon>
        <taxon>Araneus</taxon>
    </lineage>
</organism>
<evidence type="ECO:0000313" key="2">
    <source>
        <dbReference type="Proteomes" id="UP000499080"/>
    </source>
</evidence>
<comment type="caution">
    <text evidence="1">The sequence shown here is derived from an EMBL/GenBank/DDBJ whole genome shotgun (WGS) entry which is preliminary data.</text>
</comment>
<protein>
    <submittedName>
        <fullName evidence="1">Uncharacterized protein</fullName>
    </submittedName>
</protein>
<name>A0A4Y2TJN0_ARAVE</name>
<keyword evidence="2" id="KW-1185">Reference proteome</keyword>
<accession>A0A4Y2TJN0</accession>
<evidence type="ECO:0000313" key="1">
    <source>
        <dbReference type="EMBL" id="GBN99953.1"/>
    </source>
</evidence>
<proteinExistence type="predicted"/>
<dbReference type="EMBL" id="BGPR01028662">
    <property type="protein sequence ID" value="GBN99953.1"/>
    <property type="molecule type" value="Genomic_DNA"/>
</dbReference>
<dbReference type="Proteomes" id="UP000499080">
    <property type="component" value="Unassembled WGS sequence"/>
</dbReference>
<dbReference type="OrthoDB" id="6767591at2759"/>